<name>A0A023D7E0_ACIMT</name>
<comment type="caution">
    <text evidence="1">The sequence shown here is derived from an EMBL/GenBank/DDBJ whole genome shotgun (WGS) entry which is preliminary data.</text>
</comment>
<evidence type="ECO:0000313" key="2">
    <source>
        <dbReference type="Proteomes" id="UP000019760"/>
    </source>
</evidence>
<dbReference type="AlphaFoldDB" id="A0A023D7E0"/>
<reference evidence="2" key="1">
    <citation type="journal article" date="2014" name="FEMS Microbiol. Lett.">
        <title>Draft Genomic DNA Sequence of the Facultatively Methylotrophic Bacterium Acidomonas methanolica type strain MB58.</title>
        <authorList>
            <person name="Higashiura N."/>
            <person name="Hadano H."/>
            <person name="Hirakawa H."/>
            <person name="Matsutani M."/>
            <person name="Takabe S."/>
            <person name="Matsushita K."/>
            <person name="Azuma Y."/>
        </authorList>
    </citation>
    <scope>NUCLEOTIDE SEQUENCE [LARGE SCALE GENOMIC DNA]</scope>
    <source>
        <strain evidence="2">MB58</strain>
    </source>
</reference>
<reference evidence="1 2" key="2">
    <citation type="journal article" date="2014" name="FEMS Microbiol. Lett.">
        <title>Draft genomic DNA sequence of the facultatively methylotrophic bacterium Acidomonas methanolica type strain MB58.</title>
        <authorList>
            <person name="Higashiura N."/>
            <person name="Hadano H."/>
            <person name="Hirakawa H."/>
            <person name="Matsutani M."/>
            <person name="Takabe S."/>
            <person name="Matsushita K."/>
            <person name="Azuma Y."/>
        </authorList>
    </citation>
    <scope>NUCLEOTIDE SEQUENCE [LARGE SCALE GENOMIC DNA]</scope>
    <source>
        <strain evidence="1 2">MB58</strain>
    </source>
</reference>
<dbReference type="Proteomes" id="UP000019760">
    <property type="component" value="Unassembled WGS sequence"/>
</dbReference>
<accession>A0A023D7E0</accession>
<dbReference type="EMBL" id="BAND01000098">
    <property type="protein sequence ID" value="GAJ30019.1"/>
    <property type="molecule type" value="Genomic_DNA"/>
</dbReference>
<evidence type="ECO:0000313" key="1">
    <source>
        <dbReference type="EMBL" id="GAJ30019.1"/>
    </source>
</evidence>
<gene>
    <name evidence="1" type="ORF">Amme_099_004</name>
</gene>
<keyword evidence="2" id="KW-1185">Reference proteome</keyword>
<proteinExistence type="predicted"/>
<protein>
    <submittedName>
        <fullName evidence="1">Uncharacterized protein</fullName>
    </submittedName>
</protein>
<sequence>MQSNLAALLMAGAIARAQMEADIEALELEISPQTSTLLLSDYEAVLGPDAYGRDIGALTTAQLQALLFSRWIARGGQSISYYVALGAAMGVTLSIYEPDPAVYGDFVYGDGSVYSDPRIDLFTWVVTLPSPGTDLEPMITANRQPDTQVVFVYVGGTGFGSYDFSSIAFGS</sequence>
<organism evidence="1 2">
    <name type="scientific">Acidomonas methanolica NBRC 104435</name>
    <dbReference type="NCBI Taxonomy" id="1231351"/>
    <lineage>
        <taxon>Bacteria</taxon>
        <taxon>Pseudomonadati</taxon>
        <taxon>Pseudomonadota</taxon>
        <taxon>Alphaproteobacteria</taxon>
        <taxon>Acetobacterales</taxon>
        <taxon>Acetobacteraceae</taxon>
        <taxon>Acidomonas</taxon>
    </lineage>
</organism>